<accession>A0A7S8CAJ3</accession>
<dbReference type="Pfam" id="PF02785">
    <property type="entry name" value="Biotin_carb_C"/>
    <property type="match status" value="1"/>
</dbReference>
<keyword evidence="2 5" id="KW-0547">Nucleotide-binding</keyword>
<dbReference type="PROSITE" id="PS50975">
    <property type="entry name" value="ATP_GRASP"/>
    <property type="match status" value="1"/>
</dbReference>
<dbReference type="SUPFAM" id="SSF51246">
    <property type="entry name" value="Rudiment single hybrid motif"/>
    <property type="match status" value="1"/>
</dbReference>
<dbReference type="PROSITE" id="PS00867">
    <property type="entry name" value="CPSASE_2"/>
    <property type="match status" value="1"/>
</dbReference>
<dbReference type="KEGG" id="mcui:G8O30_04355"/>
<evidence type="ECO:0000313" key="8">
    <source>
        <dbReference type="EMBL" id="QPC46243.1"/>
    </source>
</evidence>
<dbReference type="GO" id="GO:0016874">
    <property type="term" value="F:ligase activity"/>
    <property type="evidence" value="ECO:0007669"/>
    <property type="project" value="UniProtKB-KW"/>
</dbReference>
<gene>
    <name evidence="8" type="ORF">G8O30_04355</name>
</gene>
<keyword evidence="4" id="KW-0092">Biotin</keyword>
<dbReference type="EMBL" id="CP049742">
    <property type="protein sequence ID" value="QPC46243.1"/>
    <property type="molecule type" value="Genomic_DNA"/>
</dbReference>
<dbReference type="Gene3D" id="3.30.470.20">
    <property type="entry name" value="ATP-grasp fold, B domain"/>
    <property type="match status" value="1"/>
</dbReference>
<feature type="domain" description="Biotin carboxylation" evidence="7">
    <location>
        <begin position="1"/>
        <end position="441"/>
    </location>
</feature>
<dbReference type="GO" id="GO:0046872">
    <property type="term" value="F:metal ion binding"/>
    <property type="evidence" value="ECO:0007669"/>
    <property type="project" value="InterPro"/>
</dbReference>
<dbReference type="SMART" id="SM00878">
    <property type="entry name" value="Biotin_carb_C"/>
    <property type="match status" value="1"/>
</dbReference>
<evidence type="ECO:0000256" key="5">
    <source>
        <dbReference type="PROSITE-ProRule" id="PRU00409"/>
    </source>
</evidence>
<keyword evidence="9" id="KW-1185">Reference proteome</keyword>
<dbReference type="RefSeq" id="WP_239673770.1">
    <property type="nucleotide sequence ID" value="NZ_CP049742.1"/>
</dbReference>
<sequence length="441" mass="49692">MKWLIVNRGECASRIIRTAKKWGIETVCVYSAIDQPLPYVKEADHAVLLPGNRADESYMNKDVIISIAKECHVDMIHPGYGFLSEDPSFAQMVRDNGMEFIGPSKSALELLGNKRKAKEQAEQLGIPIIPGVLTQIESDEDIERLATSIGFPLMIKAVMGGGGMGIVQCSNLNELKAKWLQVEKLSQRLFHSSELILEKYIESARHIEVQVIGDKNGNVMTVGERECSIQRRRQKLVEEAPVKSISESCLRKLREASISLATSIEFYGIGTVEFLVTKDEEYFFMEMNPRLQVEHGVTELVTGIDLVETQWRIANGESITGHQSDIPHKGHAIQVRVYAEDSKTGYPSPGKVSYCSYGEIKNRRLERTYETGTTIPPFYDPLIAKLIVFTNTRLEAITELEKWLTELDIQGVKTNIDVLQTILCHKDVRENSIYTAWLQTI</sequence>
<dbReference type="InterPro" id="IPR011761">
    <property type="entry name" value="ATP-grasp"/>
</dbReference>
<evidence type="ECO:0000256" key="1">
    <source>
        <dbReference type="ARBA" id="ARBA00022598"/>
    </source>
</evidence>
<evidence type="ECO:0000256" key="4">
    <source>
        <dbReference type="ARBA" id="ARBA00023267"/>
    </source>
</evidence>
<dbReference type="InterPro" id="IPR050856">
    <property type="entry name" value="Biotin_carboxylase_complex"/>
</dbReference>
<dbReference type="Proteomes" id="UP000593626">
    <property type="component" value="Chromosome"/>
</dbReference>
<evidence type="ECO:0000256" key="2">
    <source>
        <dbReference type="ARBA" id="ARBA00022741"/>
    </source>
</evidence>
<dbReference type="PANTHER" id="PTHR18866">
    <property type="entry name" value="CARBOXYLASE:PYRUVATE/ACETYL-COA/PROPIONYL-COA CARBOXYLASE"/>
    <property type="match status" value="1"/>
</dbReference>
<dbReference type="AlphaFoldDB" id="A0A7S8CAJ3"/>
<dbReference type="InterPro" id="IPR011764">
    <property type="entry name" value="Biotin_carboxylation_dom"/>
</dbReference>
<organism evidence="8 9">
    <name type="scientific">Mangrovibacillus cuniculi</name>
    <dbReference type="NCBI Taxonomy" id="2593652"/>
    <lineage>
        <taxon>Bacteria</taxon>
        <taxon>Bacillati</taxon>
        <taxon>Bacillota</taxon>
        <taxon>Bacilli</taxon>
        <taxon>Bacillales</taxon>
        <taxon>Bacillaceae</taxon>
        <taxon>Mangrovibacillus</taxon>
    </lineage>
</organism>
<dbReference type="InterPro" id="IPR005482">
    <property type="entry name" value="Biotin_COase_C"/>
</dbReference>
<dbReference type="PANTHER" id="PTHR18866:SF128">
    <property type="entry name" value="UREA AMIDOLYASE"/>
    <property type="match status" value="1"/>
</dbReference>
<dbReference type="GO" id="GO:0005524">
    <property type="term" value="F:ATP binding"/>
    <property type="evidence" value="ECO:0007669"/>
    <property type="project" value="UniProtKB-UniRule"/>
</dbReference>
<keyword evidence="1" id="KW-0436">Ligase</keyword>
<evidence type="ECO:0000259" key="7">
    <source>
        <dbReference type="PROSITE" id="PS50979"/>
    </source>
</evidence>
<name>A0A7S8CAJ3_9BACI</name>
<evidence type="ECO:0000313" key="9">
    <source>
        <dbReference type="Proteomes" id="UP000593626"/>
    </source>
</evidence>
<proteinExistence type="predicted"/>
<protein>
    <submittedName>
        <fullName evidence="8">ATP-grasp domain-containing protein</fullName>
    </submittedName>
</protein>
<dbReference type="Pfam" id="PF02786">
    <property type="entry name" value="CPSase_L_D2"/>
    <property type="match status" value="1"/>
</dbReference>
<dbReference type="SUPFAM" id="SSF52440">
    <property type="entry name" value="PreATP-grasp domain"/>
    <property type="match status" value="1"/>
</dbReference>
<reference evidence="8 9" key="1">
    <citation type="submission" date="2019-07" db="EMBL/GenBank/DDBJ databases">
        <title>Genome sequence of 2 isolates from Red Sea Mangroves.</title>
        <authorList>
            <person name="Sefrji F."/>
            <person name="Michoud G."/>
            <person name="Merlino G."/>
            <person name="Daffonchio D."/>
        </authorList>
    </citation>
    <scope>NUCLEOTIDE SEQUENCE [LARGE SCALE GENOMIC DNA]</scope>
    <source>
        <strain evidence="8 9">R1DC41</strain>
    </source>
</reference>
<dbReference type="InterPro" id="IPR005479">
    <property type="entry name" value="CPAse_ATP-bd"/>
</dbReference>
<dbReference type="InterPro" id="IPR016185">
    <property type="entry name" value="PreATP-grasp_dom_sf"/>
</dbReference>
<dbReference type="Pfam" id="PF00289">
    <property type="entry name" value="Biotin_carb_N"/>
    <property type="match status" value="1"/>
</dbReference>
<dbReference type="SUPFAM" id="SSF56059">
    <property type="entry name" value="Glutathione synthetase ATP-binding domain-like"/>
    <property type="match status" value="1"/>
</dbReference>
<dbReference type="InterPro" id="IPR005481">
    <property type="entry name" value="BC-like_N"/>
</dbReference>
<evidence type="ECO:0000259" key="6">
    <source>
        <dbReference type="PROSITE" id="PS50975"/>
    </source>
</evidence>
<dbReference type="PROSITE" id="PS50979">
    <property type="entry name" value="BC"/>
    <property type="match status" value="1"/>
</dbReference>
<keyword evidence="3 5" id="KW-0067">ATP-binding</keyword>
<evidence type="ECO:0000256" key="3">
    <source>
        <dbReference type="ARBA" id="ARBA00022840"/>
    </source>
</evidence>
<dbReference type="InterPro" id="IPR011054">
    <property type="entry name" value="Rudment_hybrid_motif"/>
</dbReference>
<feature type="domain" description="ATP-grasp" evidence="6">
    <location>
        <begin position="118"/>
        <end position="315"/>
    </location>
</feature>